<feature type="coiled-coil region" evidence="1">
    <location>
        <begin position="194"/>
        <end position="263"/>
    </location>
</feature>
<dbReference type="Gene3D" id="1.20.5.340">
    <property type="match status" value="1"/>
</dbReference>
<feature type="coiled-coil region" evidence="1">
    <location>
        <begin position="292"/>
        <end position="469"/>
    </location>
</feature>
<organism evidence="3 4">
    <name type="scientific">Mesocestoides corti</name>
    <name type="common">Flatworm</name>
    <dbReference type="NCBI Taxonomy" id="53468"/>
    <lineage>
        <taxon>Eukaryota</taxon>
        <taxon>Metazoa</taxon>
        <taxon>Spiralia</taxon>
        <taxon>Lophotrochozoa</taxon>
        <taxon>Platyhelminthes</taxon>
        <taxon>Cestoda</taxon>
        <taxon>Eucestoda</taxon>
        <taxon>Cyclophyllidea</taxon>
        <taxon>Mesocestoididae</taxon>
        <taxon>Mesocestoides</taxon>
    </lineage>
</organism>
<feature type="region of interest" description="Disordered" evidence="2">
    <location>
        <begin position="1130"/>
        <end position="1156"/>
    </location>
</feature>
<feature type="compositionally biased region" description="Polar residues" evidence="2">
    <location>
        <begin position="1825"/>
        <end position="1838"/>
    </location>
</feature>
<feature type="region of interest" description="Disordered" evidence="2">
    <location>
        <begin position="1179"/>
        <end position="1225"/>
    </location>
</feature>
<dbReference type="EMBL" id="UXSR01000236">
    <property type="protein sequence ID" value="VDD75733.1"/>
    <property type="molecule type" value="Genomic_DNA"/>
</dbReference>
<feature type="compositionally biased region" description="Polar residues" evidence="2">
    <location>
        <begin position="1"/>
        <end position="25"/>
    </location>
</feature>
<dbReference type="PANTHER" id="PTHR15742">
    <property type="entry name" value="GIRDIN"/>
    <property type="match status" value="1"/>
</dbReference>
<evidence type="ECO:0000313" key="4">
    <source>
        <dbReference type="Proteomes" id="UP000267029"/>
    </source>
</evidence>
<feature type="compositionally biased region" description="Basic and acidic residues" evidence="2">
    <location>
        <begin position="1130"/>
        <end position="1144"/>
    </location>
</feature>
<feature type="region of interest" description="Disordered" evidence="2">
    <location>
        <begin position="108"/>
        <end position="177"/>
    </location>
</feature>
<feature type="compositionally biased region" description="Basic and acidic residues" evidence="2">
    <location>
        <begin position="1839"/>
        <end position="1852"/>
    </location>
</feature>
<feature type="region of interest" description="Disordered" evidence="2">
    <location>
        <begin position="745"/>
        <end position="764"/>
    </location>
</feature>
<feature type="compositionally biased region" description="Basic and acidic residues" evidence="2">
    <location>
        <begin position="751"/>
        <end position="764"/>
    </location>
</feature>
<feature type="compositionally biased region" description="Low complexity" evidence="2">
    <location>
        <begin position="1887"/>
        <end position="1907"/>
    </location>
</feature>
<evidence type="ECO:0000256" key="1">
    <source>
        <dbReference type="SAM" id="Coils"/>
    </source>
</evidence>
<feature type="compositionally biased region" description="Polar residues" evidence="2">
    <location>
        <begin position="1915"/>
        <end position="1943"/>
    </location>
</feature>
<dbReference type="PANTHER" id="PTHR15742:SF5">
    <property type="entry name" value="GIRDIN"/>
    <property type="match status" value="1"/>
</dbReference>
<feature type="coiled-coil region" evidence="1">
    <location>
        <begin position="813"/>
        <end position="1014"/>
    </location>
</feature>
<accession>A0A158QSZ1</accession>
<feature type="region of interest" description="Disordered" evidence="2">
    <location>
        <begin position="1"/>
        <end position="63"/>
    </location>
</feature>
<evidence type="ECO:0000313" key="3">
    <source>
        <dbReference type="EMBL" id="VDD75733.1"/>
    </source>
</evidence>
<dbReference type="InterPro" id="IPR049885">
    <property type="entry name" value="MTCL1-3"/>
</dbReference>
<dbReference type="SUPFAM" id="SSF46579">
    <property type="entry name" value="Prefoldin"/>
    <property type="match status" value="1"/>
</dbReference>
<dbReference type="OrthoDB" id="10036174at2759"/>
<name>A0A158QSZ1_MESCO</name>
<feature type="coiled-coil region" evidence="1">
    <location>
        <begin position="1457"/>
        <end position="1513"/>
    </location>
</feature>
<reference evidence="3 4" key="1">
    <citation type="submission" date="2018-10" db="EMBL/GenBank/DDBJ databases">
        <authorList>
            <consortium name="Pathogen Informatics"/>
        </authorList>
    </citation>
    <scope>NUCLEOTIDE SEQUENCE [LARGE SCALE GENOMIC DNA]</scope>
</reference>
<feature type="compositionally biased region" description="Pro residues" evidence="2">
    <location>
        <begin position="161"/>
        <end position="171"/>
    </location>
</feature>
<keyword evidence="4" id="KW-1185">Reference proteome</keyword>
<feature type="compositionally biased region" description="Basic and acidic residues" evidence="2">
    <location>
        <begin position="1214"/>
        <end position="1225"/>
    </location>
</feature>
<feature type="compositionally biased region" description="Low complexity" evidence="2">
    <location>
        <begin position="1804"/>
        <end position="1824"/>
    </location>
</feature>
<feature type="region of interest" description="Disordered" evidence="2">
    <location>
        <begin position="1793"/>
        <end position="1945"/>
    </location>
</feature>
<feature type="compositionally biased region" description="Polar residues" evidence="2">
    <location>
        <begin position="557"/>
        <end position="571"/>
    </location>
</feature>
<proteinExistence type="predicted"/>
<sequence length="1962" mass="221464">MYGSSNSSTGRRASLPTNSTASGDNASTASLSVSVSVSSSSAAASTTSTSSSSSAGKKPECRNFEPQQWRRSVCKNCFRTEPEHSALVDAATETPVSVNAWPATPALTRKSSAPVAMETQSAVSQGRGGLQARRPGQLGHRSADDLQRGAQPVHRGTPAPLQTPLPQPPAPDRASQVGATGIFSSASSIDARYVEELENDFFDLEDRYDALARERNDLSLELESKMRSVEELQTSLEQYKEKVVTLERRCAHLEEEVKTYRERLRLPESDQGGVGSDIKTNLGVTIDAGEGGDDLRARLNQVEQLCQDVMEENEVLKEEIEEMQREIEEMHDHFQEEDRDSMREMQRDLEAANKTCRILQFKLRKAERRFEQVEAERASLEERLSRLESEMYSETDIEHIRNLEEELRVAKEVTVRLNNELDILEEKRHFYEDENHQLKDELQICQNRRITSENEVDRLRLELDKLKYESRFAERGPLQVTDKKVGRQSTPGATTPNAYSAEQSELMSAFQTAKEREADLSEQLRFAEEELRKMNRRVAEAQADNNALTRQIERLSMQQVRGESPRATASQVKKELAATQPEIKRTEADTVESRAPSLFVRQSEDRVAVENAEKLKNVMEELKQQQEANKASTKRMNQLAHEFMVLKASSREIDWVTKYNEAVEAQKDAEKQVDVLKRKLAESHTDLPNSVIARIEGRRPSTRENDTRASMSKEWLLQKLSTYDKEMSELELEITVLRSSTNSLRKQTQRLSEEQTDIKAESEQRERELRLYVEQLEKKDYVVNGLLELMIQRTNLLQNELDRATAPEDGKFANEASLILSNIEDRLKNLEQLLENERERARLLETQLNSGCHNIPRPMLSENERLRLKEIEVLKAQLEEKDEQIEDNESQIRELKGRVERAKKMNEAMKTLIDKEPAEQPRGTATSTLENKQAAIEISSYRREIDSMRKEIAILQQKVTQIEKVREKLILENKDLQEELKLREDSLFDQDDELEKRNADLAKAKRALELMQIEVRISILLSDWPSHRPIKDGGRSYWFLLTTRNRLQLNEARKGLAAARAQEGMSTKISTAIAENERLKAELRRVEDELNASTQRLEKAQAVEAEAVEKCKRLAEELKSKESLVHEKEKQLEEVKKDTQRLDEELSSARSSSAEAQLKVKKLEGTVLDLQRKIQEKEATRNLSALAESPPGIPRSPASWRTDSSPDSGIGRNGSRDGRRTEMDRLRRECTALRQERDEIAKEARRDRQIFEKRLQEACNRLNSLADSTSNAAVSGASMGDTYVRAVAERKISQKINLFNEHIAKQNSIISQLKIKNEIVQTKMLEYQRRYANMKEQYEAEQEAWLSERIVLESKAKEQEERKNTIASTRKSLQETSVRLAEAELNFERERQKFEAEIARLESEKSEIKASYCHCVQLTQLKEQQKLPKVLQRFSASPARTGHISMINASASSTAATSETSRRLDSAERTIARLKSELQHRLEAQSQATIAAIREAEVARSAAESQMECLNEQLVQLNHFREQAELFRERLIESEQVGDREYKIWSEEREDLLCRIEDSRISVEQWCIRLANREGTEGTTAEEIINDIVAEMERWRTSRQHMPLLQRRSCSTEPEFLRSHISDTQSMMGDSMISTPATQPRSGGIYHPPMSAGHRSTSVEWFSRSGNGGPSNLRGSTLSLAAGISPSLARSVTPSLIRCGRSVSPDVSVRKITNYPDPTPGFLVRSRQASVDSLGSIGDLTQRPFTMPGKPPLRQPISPARRKFFDEPGLPCGGSLPKPEVVSFQSIAPIPEVRQSAKAQSEEPSAPKADSPTSKKSASSATPSVLSRLSSKLTGSKTDISKRKSPPKEKRQSPTTVPKKPSQPLEGATSKSSRTTKKRTSPEKTSSRTSPPTVATTSPATTSSSVSTKRRGSEMVQTIATKLSTVSSEAKPSSLKTTRSGSLTGVGIAPSIMALRQKFGGK</sequence>
<evidence type="ECO:0000256" key="2">
    <source>
        <dbReference type="SAM" id="MobiDB-lite"/>
    </source>
</evidence>
<dbReference type="Proteomes" id="UP000267029">
    <property type="component" value="Unassembled WGS sequence"/>
</dbReference>
<dbReference type="SUPFAM" id="SSF57997">
    <property type="entry name" value="Tropomyosin"/>
    <property type="match status" value="1"/>
</dbReference>
<feature type="coiled-coil region" evidence="1">
    <location>
        <begin position="1310"/>
        <end position="1411"/>
    </location>
</feature>
<feature type="compositionally biased region" description="Low complexity" evidence="2">
    <location>
        <begin position="26"/>
        <end position="55"/>
    </location>
</feature>
<gene>
    <name evidence="3" type="ORF">MCOS_LOCUS1736</name>
</gene>
<feature type="region of interest" description="Disordered" evidence="2">
    <location>
        <begin position="557"/>
        <end position="578"/>
    </location>
</feature>
<protein>
    <submittedName>
        <fullName evidence="3">Uncharacterized protein</fullName>
    </submittedName>
</protein>
<feature type="coiled-coil region" evidence="1">
    <location>
        <begin position="605"/>
        <end position="686"/>
    </location>
</feature>
<feature type="region of interest" description="Disordered" evidence="2">
    <location>
        <begin position="1739"/>
        <end position="1777"/>
    </location>
</feature>
<keyword evidence="1" id="KW-0175">Coiled coil</keyword>